<keyword evidence="3" id="KW-1185">Reference proteome</keyword>
<dbReference type="PRINTS" id="PR00111">
    <property type="entry name" value="ABHYDROLASE"/>
</dbReference>
<evidence type="ECO:0000313" key="2">
    <source>
        <dbReference type="EMBL" id="USH05487.1"/>
    </source>
</evidence>
<dbReference type="Proteomes" id="UP001056255">
    <property type="component" value="Chromosome II"/>
</dbReference>
<keyword evidence="2" id="KW-0378">Hydrolase</keyword>
<reference evidence="2" key="1">
    <citation type="submission" date="2021-08" db="EMBL/GenBank/DDBJ databases">
        <authorList>
            <person name="Sakaguchi M."/>
            <person name="Kikuchi T."/>
            <person name="Urbanczyk H."/>
        </authorList>
    </citation>
    <scope>NUCLEOTIDE SEQUENCE</scope>
    <source>
        <strain evidence="2">020920N</strain>
    </source>
</reference>
<accession>A0ABY4X2S7</accession>
<dbReference type="RefSeq" id="WP_251882211.1">
    <property type="nucleotide sequence ID" value="NZ_CP082276.1"/>
</dbReference>
<dbReference type="PANTHER" id="PTHR43798:SF29">
    <property type="entry name" value="AB HYDROLASE-1 DOMAIN-CONTAINING PROTEIN"/>
    <property type="match status" value="1"/>
</dbReference>
<dbReference type="InterPro" id="IPR050266">
    <property type="entry name" value="AB_hydrolase_sf"/>
</dbReference>
<dbReference type="Pfam" id="PF00561">
    <property type="entry name" value="Abhydrolase_1"/>
    <property type="match status" value="1"/>
</dbReference>
<organism evidence="2 3">
    <name type="scientific">Grimontia kaedaensis</name>
    <dbReference type="NCBI Taxonomy" id="2872157"/>
    <lineage>
        <taxon>Bacteria</taxon>
        <taxon>Pseudomonadati</taxon>
        <taxon>Pseudomonadota</taxon>
        <taxon>Gammaproteobacteria</taxon>
        <taxon>Vibrionales</taxon>
        <taxon>Vibrionaceae</taxon>
        <taxon>Grimontia</taxon>
    </lineage>
</organism>
<protein>
    <submittedName>
        <fullName evidence="2">Alpha/beta hydrolase</fullName>
    </submittedName>
</protein>
<dbReference type="EMBL" id="CP082276">
    <property type="protein sequence ID" value="USH05487.1"/>
    <property type="molecule type" value="Genomic_DNA"/>
</dbReference>
<evidence type="ECO:0000259" key="1">
    <source>
        <dbReference type="Pfam" id="PF00561"/>
    </source>
</evidence>
<feature type="domain" description="AB hydrolase-1" evidence="1">
    <location>
        <begin position="20"/>
        <end position="253"/>
    </location>
</feature>
<gene>
    <name evidence="2" type="ORF">K6Q96_20000</name>
</gene>
<dbReference type="SUPFAM" id="SSF53474">
    <property type="entry name" value="alpha/beta-Hydrolases"/>
    <property type="match status" value="1"/>
</dbReference>
<dbReference type="GO" id="GO:0016787">
    <property type="term" value="F:hydrolase activity"/>
    <property type="evidence" value="ECO:0007669"/>
    <property type="project" value="UniProtKB-KW"/>
</dbReference>
<dbReference type="Gene3D" id="3.40.50.1820">
    <property type="entry name" value="alpha/beta hydrolase"/>
    <property type="match status" value="1"/>
</dbReference>
<sequence length="270" mass="30079">MNSIQINGKNMSYLDVGEGPVVLLGHSYLWDSEMWRPQIDVLSQNYRCIVPELWAHGQSDAAPESTTSLIHYADDILSLMDQLDIDKFALIGLSVGGMWGAELALKAPTRVNALVLMDTFIGYEPEVAKAKYFGMFDTIEQMGLIPPPMIDAITPLFFASDAETANPKLVADFREKLANLKDEDARNVVIVGRMVFDRRDTFDDIEKLTLPTLIMVGAEDKPRPPLESMLMHDAIDGSEYIVIPNAGHISNLEQEVFVTEALSKFLSSQR</sequence>
<dbReference type="PANTHER" id="PTHR43798">
    <property type="entry name" value="MONOACYLGLYCEROL LIPASE"/>
    <property type="match status" value="1"/>
</dbReference>
<dbReference type="InterPro" id="IPR000073">
    <property type="entry name" value="AB_hydrolase_1"/>
</dbReference>
<proteinExistence type="predicted"/>
<name>A0ABY4X2S7_9GAMM</name>
<dbReference type="InterPro" id="IPR029058">
    <property type="entry name" value="AB_hydrolase_fold"/>
</dbReference>
<evidence type="ECO:0000313" key="3">
    <source>
        <dbReference type="Proteomes" id="UP001056255"/>
    </source>
</evidence>